<feature type="compositionally biased region" description="Polar residues" evidence="1">
    <location>
        <begin position="94"/>
        <end position="106"/>
    </location>
</feature>
<dbReference type="VEuPathDB" id="TriTrypDB:TM35_000091920"/>
<feature type="compositionally biased region" description="Gly residues" evidence="1">
    <location>
        <begin position="403"/>
        <end position="419"/>
    </location>
</feature>
<evidence type="ECO:0000256" key="1">
    <source>
        <dbReference type="SAM" id="MobiDB-lite"/>
    </source>
</evidence>
<evidence type="ECO:0000313" key="3">
    <source>
        <dbReference type="EMBL" id="ORC90142.1"/>
    </source>
</evidence>
<feature type="compositionally biased region" description="Polar residues" evidence="1">
    <location>
        <begin position="43"/>
        <end position="52"/>
    </location>
</feature>
<feature type="compositionally biased region" description="Basic and acidic residues" evidence="1">
    <location>
        <begin position="71"/>
        <end position="85"/>
    </location>
</feature>
<feature type="region of interest" description="Disordered" evidence="1">
    <location>
        <begin position="33"/>
        <end position="185"/>
    </location>
</feature>
<organism evidence="3 4">
    <name type="scientific">Trypanosoma theileri</name>
    <dbReference type="NCBI Taxonomy" id="67003"/>
    <lineage>
        <taxon>Eukaryota</taxon>
        <taxon>Discoba</taxon>
        <taxon>Euglenozoa</taxon>
        <taxon>Kinetoplastea</taxon>
        <taxon>Metakinetoplastina</taxon>
        <taxon>Trypanosomatida</taxon>
        <taxon>Trypanosomatidae</taxon>
        <taxon>Trypanosoma</taxon>
    </lineage>
</organism>
<dbReference type="EMBL" id="NBCO01000009">
    <property type="protein sequence ID" value="ORC90142.1"/>
    <property type="molecule type" value="Genomic_DNA"/>
</dbReference>
<evidence type="ECO:0000313" key="4">
    <source>
        <dbReference type="Proteomes" id="UP000192257"/>
    </source>
</evidence>
<keyword evidence="2" id="KW-0472">Membrane</keyword>
<dbReference type="Proteomes" id="UP000192257">
    <property type="component" value="Unassembled WGS sequence"/>
</dbReference>
<comment type="caution">
    <text evidence="3">The sequence shown here is derived from an EMBL/GenBank/DDBJ whole genome shotgun (WGS) entry which is preliminary data.</text>
</comment>
<keyword evidence="2" id="KW-1133">Transmembrane helix</keyword>
<feature type="compositionally biased region" description="Acidic residues" evidence="1">
    <location>
        <begin position="108"/>
        <end position="173"/>
    </location>
</feature>
<protein>
    <submittedName>
        <fullName evidence="3">Uncharacterized protein</fullName>
    </submittedName>
</protein>
<keyword evidence="4" id="KW-1185">Reference proteome</keyword>
<feature type="transmembrane region" description="Helical" evidence="2">
    <location>
        <begin position="480"/>
        <end position="499"/>
    </location>
</feature>
<dbReference type="GeneID" id="39984211"/>
<dbReference type="RefSeq" id="XP_028884208.1">
    <property type="nucleotide sequence ID" value="XM_029024431.1"/>
</dbReference>
<keyword evidence="2" id="KW-0812">Transmembrane</keyword>
<accession>A0A1X0NZN8</accession>
<evidence type="ECO:0000256" key="2">
    <source>
        <dbReference type="SAM" id="Phobius"/>
    </source>
</evidence>
<dbReference type="STRING" id="67003.A0A1X0NZN8"/>
<feature type="compositionally biased region" description="Polar residues" evidence="1">
    <location>
        <begin position="425"/>
        <end position="448"/>
    </location>
</feature>
<name>A0A1X0NZN8_9TRYP</name>
<dbReference type="AlphaFoldDB" id="A0A1X0NZN8"/>
<sequence>MQRPEDSEAAAPDCTFAAASSLPAPEAKEVVAVGESFPLPSTVDHSGASTSQNEEEFKQVDTEVPATTAHAGEEHHSRVDEHSSSAEEDVDPTLTDQSLQGHQLQQEGAEEDGEEEEGAEEEEEEEEEGEEEECEEDGEEEECEEEEEEEEDGEEEEEEDAEEEEEEGGDDYGFEPPVGGNKGSTSTRDVFTIQGKKYTSSAIIHNAGFIAAQKKLRGNPKATFTMCPLLRAHNIMKCRQLHLTNRAVLIGECYVRVNMLVDNPARQKLLTSPAAMGQTEFCSVESPTHDASTCSAFHLLPGIVFVGRPELRVGYFEGELHENVALRRLKGGVETCGRWCKNRRSHVVVTCSFVHYNRGSAYTEVPREPSKPLALIPNMRPRGPHIVSGGGDRRNNKPHSRGRGGGGRGGGRRGGGGRFNKGRGTQNRNFSTGGVAGGSSQKYSSTAPVSEYMGNDSSTPFMEPNIPISEEKVHEQKERFLNIMLLLLAIIVGTLAYLLNA</sequence>
<dbReference type="OrthoDB" id="265338at2759"/>
<gene>
    <name evidence="3" type="ORF">TM35_000091920</name>
</gene>
<feature type="region of interest" description="Disordered" evidence="1">
    <location>
        <begin position="372"/>
        <end position="448"/>
    </location>
</feature>
<proteinExistence type="predicted"/>
<reference evidence="3 4" key="1">
    <citation type="submission" date="2017-03" db="EMBL/GenBank/DDBJ databases">
        <title>An alternative strategy for trypanosome survival in the mammalian bloodstream revealed through genome and transcriptome analysis of the ubiquitous bovine parasite Trypanosoma (Megatrypanum) theileri.</title>
        <authorList>
            <person name="Kelly S."/>
            <person name="Ivens A."/>
            <person name="Mott A."/>
            <person name="O'Neill E."/>
            <person name="Emms D."/>
            <person name="Macleod O."/>
            <person name="Voorheis P."/>
            <person name="Matthews J."/>
            <person name="Matthews K."/>
            <person name="Carrington M."/>
        </authorList>
    </citation>
    <scope>NUCLEOTIDE SEQUENCE [LARGE SCALE GENOMIC DNA]</scope>
    <source>
        <strain evidence="3">Edinburgh</strain>
    </source>
</reference>